<feature type="non-terminal residue" evidence="2">
    <location>
        <position position="1"/>
    </location>
</feature>
<organism evidence="2 3">
    <name type="scientific">Ophiobolus disseminans</name>
    <dbReference type="NCBI Taxonomy" id="1469910"/>
    <lineage>
        <taxon>Eukaryota</taxon>
        <taxon>Fungi</taxon>
        <taxon>Dikarya</taxon>
        <taxon>Ascomycota</taxon>
        <taxon>Pezizomycotina</taxon>
        <taxon>Dothideomycetes</taxon>
        <taxon>Pleosporomycetidae</taxon>
        <taxon>Pleosporales</taxon>
        <taxon>Pleosporineae</taxon>
        <taxon>Phaeosphaeriaceae</taxon>
        <taxon>Ophiobolus</taxon>
    </lineage>
</organism>
<keyword evidence="3" id="KW-1185">Reference proteome</keyword>
<name>A0A6A7A0E2_9PLEO</name>
<proteinExistence type="predicted"/>
<evidence type="ECO:0000313" key="3">
    <source>
        <dbReference type="Proteomes" id="UP000799424"/>
    </source>
</evidence>
<reference evidence="2" key="1">
    <citation type="journal article" date="2020" name="Stud. Mycol.">
        <title>101 Dothideomycetes genomes: a test case for predicting lifestyles and emergence of pathogens.</title>
        <authorList>
            <person name="Haridas S."/>
            <person name="Albert R."/>
            <person name="Binder M."/>
            <person name="Bloem J."/>
            <person name="Labutti K."/>
            <person name="Salamov A."/>
            <person name="Andreopoulos B."/>
            <person name="Baker S."/>
            <person name="Barry K."/>
            <person name="Bills G."/>
            <person name="Bluhm B."/>
            <person name="Cannon C."/>
            <person name="Castanera R."/>
            <person name="Culley D."/>
            <person name="Daum C."/>
            <person name="Ezra D."/>
            <person name="Gonzalez J."/>
            <person name="Henrissat B."/>
            <person name="Kuo A."/>
            <person name="Liang C."/>
            <person name="Lipzen A."/>
            <person name="Lutzoni F."/>
            <person name="Magnuson J."/>
            <person name="Mondo S."/>
            <person name="Nolan M."/>
            <person name="Ohm R."/>
            <person name="Pangilinan J."/>
            <person name="Park H.-J."/>
            <person name="Ramirez L."/>
            <person name="Alfaro M."/>
            <person name="Sun H."/>
            <person name="Tritt A."/>
            <person name="Yoshinaga Y."/>
            <person name="Zwiers L.-H."/>
            <person name="Turgeon B."/>
            <person name="Goodwin S."/>
            <person name="Spatafora J."/>
            <person name="Crous P."/>
            <person name="Grigoriev I."/>
        </authorList>
    </citation>
    <scope>NUCLEOTIDE SEQUENCE</scope>
    <source>
        <strain evidence="2">CBS 113818</strain>
    </source>
</reference>
<gene>
    <name evidence="2" type="ORF">CC86DRAFT_261129</name>
</gene>
<keyword evidence="1" id="KW-0732">Signal</keyword>
<sequence length="95" mass="10711">FSHPHPWPPKLVISTLTSLLQATSASVTQHLSLLDCRGNDARDMQKTLNYITAELRLRNVNLKGTDADHEQAMKEKDDVWEAECGGNPKWGERRA</sequence>
<dbReference type="EMBL" id="MU006225">
    <property type="protein sequence ID" value="KAF2826721.1"/>
    <property type="molecule type" value="Genomic_DNA"/>
</dbReference>
<feature type="non-terminal residue" evidence="2">
    <location>
        <position position="95"/>
    </location>
</feature>
<dbReference type="AlphaFoldDB" id="A0A6A7A0E2"/>
<feature type="chain" id="PRO_5025587686" evidence="1">
    <location>
        <begin position="26"/>
        <end position="95"/>
    </location>
</feature>
<accession>A0A6A7A0E2</accession>
<feature type="signal peptide" evidence="1">
    <location>
        <begin position="1"/>
        <end position="25"/>
    </location>
</feature>
<evidence type="ECO:0000256" key="1">
    <source>
        <dbReference type="SAM" id="SignalP"/>
    </source>
</evidence>
<dbReference type="Proteomes" id="UP000799424">
    <property type="component" value="Unassembled WGS sequence"/>
</dbReference>
<dbReference type="OrthoDB" id="3665896at2759"/>
<protein>
    <submittedName>
        <fullName evidence="2">Uncharacterized protein</fullName>
    </submittedName>
</protein>
<evidence type="ECO:0000313" key="2">
    <source>
        <dbReference type="EMBL" id="KAF2826721.1"/>
    </source>
</evidence>